<accession>A0A329MX18</accession>
<feature type="binding site" evidence="4">
    <location>
        <position position="60"/>
    </location>
    <ligand>
        <name>substrate</name>
    </ligand>
</feature>
<keyword evidence="2" id="KW-0413">Isomerase</keyword>
<dbReference type="EMBL" id="QMFB01000001">
    <property type="protein sequence ID" value="RAV22983.1"/>
    <property type="molecule type" value="Genomic_DNA"/>
</dbReference>
<dbReference type="InterPro" id="IPR001345">
    <property type="entry name" value="PG/BPGM_mutase_AS"/>
</dbReference>
<dbReference type="PROSITE" id="PS00175">
    <property type="entry name" value="PG_MUTASE"/>
    <property type="match status" value="1"/>
</dbReference>
<dbReference type="GO" id="GO:0005737">
    <property type="term" value="C:cytoplasm"/>
    <property type="evidence" value="ECO:0007669"/>
    <property type="project" value="TreeGrafter"/>
</dbReference>
<evidence type="ECO:0000256" key="1">
    <source>
        <dbReference type="ARBA" id="ARBA00023152"/>
    </source>
</evidence>
<feature type="active site" description="Proton donor/acceptor" evidence="3">
    <location>
        <position position="84"/>
    </location>
</feature>
<gene>
    <name evidence="5" type="ORF">DQG23_01920</name>
</gene>
<comment type="caution">
    <text evidence="5">The sequence shown here is derived from an EMBL/GenBank/DDBJ whole genome shotgun (WGS) entry which is preliminary data.</text>
</comment>
<dbReference type="Pfam" id="PF00300">
    <property type="entry name" value="His_Phos_1"/>
    <property type="match status" value="1"/>
</dbReference>
<dbReference type="SMART" id="SM00855">
    <property type="entry name" value="PGAM"/>
    <property type="match status" value="1"/>
</dbReference>
<dbReference type="Proteomes" id="UP000250369">
    <property type="component" value="Unassembled WGS sequence"/>
</dbReference>
<evidence type="ECO:0000256" key="3">
    <source>
        <dbReference type="PIRSR" id="PIRSR613078-1"/>
    </source>
</evidence>
<keyword evidence="1" id="KW-0324">Glycolysis</keyword>
<dbReference type="InterPro" id="IPR050275">
    <property type="entry name" value="PGM_Phosphatase"/>
</dbReference>
<dbReference type="GO" id="GO:0016791">
    <property type="term" value="F:phosphatase activity"/>
    <property type="evidence" value="ECO:0007669"/>
    <property type="project" value="TreeGrafter"/>
</dbReference>
<feature type="binding site" evidence="4">
    <location>
        <begin position="10"/>
        <end position="17"/>
    </location>
    <ligand>
        <name>substrate</name>
    </ligand>
</feature>
<keyword evidence="6" id="KW-1185">Reference proteome</keyword>
<dbReference type="Gene3D" id="3.40.50.1240">
    <property type="entry name" value="Phosphoglycerate mutase-like"/>
    <property type="match status" value="1"/>
</dbReference>
<protein>
    <submittedName>
        <fullName evidence="5">Histidine phosphatase family protein</fullName>
    </submittedName>
</protein>
<proteinExistence type="predicted"/>
<feature type="active site" description="Tele-phosphohistidine intermediate" evidence="3">
    <location>
        <position position="11"/>
    </location>
</feature>
<reference evidence="5 6" key="1">
    <citation type="journal article" date="2009" name="Int. J. Syst. Evol. Microbiol.">
        <title>Paenibacillus contaminans sp. nov., isolated from a contaminated laboratory plate.</title>
        <authorList>
            <person name="Chou J.H."/>
            <person name="Lee J.H."/>
            <person name="Lin M.C."/>
            <person name="Chang P.S."/>
            <person name="Arun A.B."/>
            <person name="Young C.C."/>
            <person name="Chen W.M."/>
        </authorList>
    </citation>
    <scope>NUCLEOTIDE SEQUENCE [LARGE SCALE GENOMIC DNA]</scope>
    <source>
        <strain evidence="5 6">CKOBP-6</strain>
    </source>
</reference>
<sequence>MGNTTIYLTRHGQTEWNVEKKLQGHKDSPLTELGIMHAQWLAASLGHIGFDAIYASSSGRTLKTAEILRGARSIAIIPDDDLREIHMGSWEGEVNANIEESCPEQFHDFWNNPHQYKPSNGGESFHELHNRVIPKIQRIIKENEGKTIFIVTHAATLKLIMAFFNRQPLADLWNPPIVHSTALCKVIVDGENRTVELYGDTSHYKGL</sequence>
<dbReference type="SUPFAM" id="SSF53254">
    <property type="entry name" value="Phosphoglycerate mutase-like"/>
    <property type="match status" value="1"/>
</dbReference>
<dbReference type="OrthoDB" id="9782128at2"/>
<dbReference type="AlphaFoldDB" id="A0A329MX18"/>
<dbReference type="RefSeq" id="WP_113029092.1">
    <property type="nucleotide sequence ID" value="NZ_QMFB01000001.1"/>
</dbReference>
<dbReference type="InterPro" id="IPR013078">
    <property type="entry name" value="His_Pase_superF_clade-1"/>
</dbReference>
<dbReference type="CDD" id="cd07067">
    <property type="entry name" value="HP_PGM_like"/>
    <property type="match status" value="1"/>
</dbReference>
<organism evidence="5 6">
    <name type="scientific">Paenibacillus contaminans</name>
    <dbReference type="NCBI Taxonomy" id="450362"/>
    <lineage>
        <taxon>Bacteria</taxon>
        <taxon>Bacillati</taxon>
        <taxon>Bacillota</taxon>
        <taxon>Bacilli</taxon>
        <taxon>Bacillales</taxon>
        <taxon>Paenibacillaceae</taxon>
        <taxon>Paenibacillus</taxon>
    </lineage>
</organism>
<evidence type="ECO:0000256" key="2">
    <source>
        <dbReference type="ARBA" id="ARBA00023235"/>
    </source>
</evidence>
<dbReference type="PANTHER" id="PTHR48100:SF1">
    <property type="entry name" value="HISTIDINE PHOSPHATASE FAMILY PROTEIN-RELATED"/>
    <property type="match status" value="1"/>
</dbReference>
<evidence type="ECO:0000313" key="6">
    <source>
        <dbReference type="Proteomes" id="UP000250369"/>
    </source>
</evidence>
<evidence type="ECO:0000313" key="5">
    <source>
        <dbReference type="EMBL" id="RAV22983.1"/>
    </source>
</evidence>
<dbReference type="PANTHER" id="PTHR48100">
    <property type="entry name" value="BROAD-SPECIFICITY PHOSPHATASE YOR283W-RELATED"/>
    <property type="match status" value="1"/>
</dbReference>
<dbReference type="InterPro" id="IPR029033">
    <property type="entry name" value="His_PPase_superfam"/>
</dbReference>
<name>A0A329MX18_9BACL</name>
<dbReference type="PIRSF" id="PIRSF000709">
    <property type="entry name" value="6PFK_2-Ptase"/>
    <property type="match status" value="1"/>
</dbReference>
<evidence type="ECO:0000256" key="4">
    <source>
        <dbReference type="PIRSR" id="PIRSR613078-2"/>
    </source>
</evidence>